<dbReference type="InterPro" id="IPR029063">
    <property type="entry name" value="SAM-dependent_MTases_sf"/>
</dbReference>
<reference evidence="2 3" key="1">
    <citation type="submission" date="2020-08" db="EMBL/GenBank/DDBJ databases">
        <title>Croceimicrobium hydrocarbonivorans gen. nov., sp. nov., a novel marine bacterium isolated from a bacterial consortium that degrades polyethylene terephthalate.</title>
        <authorList>
            <person name="Liu R."/>
        </authorList>
    </citation>
    <scope>NUCLEOTIDE SEQUENCE [LARGE SCALE GENOMIC DNA]</scope>
    <source>
        <strain evidence="2 3">A20-9</strain>
    </source>
</reference>
<protein>
    <submittedName>
        <fullName evidence="2">Class I SAM-dependent methyltransferase</fullName>
    </submittedName>
</protein>
<gene>
    <name evidence="2" type="ORF">H4K34_07260</name>
</gene>
<dbReference type="SUPFAM" id="SSF53335">
    <property type="entry name" value="S-adenosyl-L-methionine-dependent methyltransferases"/>
    <property type="match status" value="1"/>
</dbReference>
<accession>A0A7H0VIT4</accession>
<name>A0A7H0VIT4_9FLAO</name>
<sequence>MSDDYIDINRQAWNQKLESHLESEFYNLKDFMAGASSLNEIELGLLGDLNAKSLLHLQCHFGQDTLSLARMGAKTTGVDLSDAAIATAHNLNKELGLNSRFIACDLYSLEEHLDEQFDRVFSSYGTIGWLPDVDRWAQIVARYLKAGGEFIFAEFHPVLWMYDSQFQKIEYPYFNRERIEEIESGTYADKEANIEYKTISWNHNLAEVISALIKAGLKLEIFQEFDYSPYACFANLVEVEKGKYQIKGLEGKMPMVYALKMSKASK</sequence>
<dbReference type="Pfam" id="PF13649">
    <property type="entry name" value="Methyltransf_25"/>
    <property type="match status" value="1"/>
</dbReference>
<feature type="domain" description="Methyltransferase" evidence="1">
    <location>
        <begin position="55"/>
        <end position="148"/>
    </location>
</feature>
<dbReference type="GO" id="GO:0008168">
    <property type="term" value="F:methyltransferase activity"/>
    <property type="evidence" value="ECO:0007669"/>
    <property type="project" value="UniProtKB-KW"/>
</dbReference>
<dbReference type="GO" id="GO:0032259">
    <property type="term" value="P:methylation"/>
    <property type="evidence" value="ECO:0007669"/>
    <property type="project" value="UniProtKB-KW"/>
</dbReference>
<dbReference type="AlphaFoldDB" id="A0A7H0VIT4"/>
<proteinExistence type="predicted"/>
<evidence type="ECO:0000313" key="3">
    <source>
        <dbReference type="Proteomes" id="UP000516305"/>
    </source>
</evidence>
<evidence type="ECO:0000259" key="1">
    <source>
        <dbReference type="Pfam" id="PF13649"/>
    </source>
</evidence>
<dbReference type="CDD" id="cd02440">
    <property type="entry name" value="AdoMet_MTases"/>
    <property type="match status" value="1"/>
</dbReference>
<organism evidence="2 3">
    <name type="scientific">Croceimicrobium hydrocarbonivorans</name>
    <dbReference type="NCBI Taxonomy" id="2761580"/>
    <lineage>
        <taxon>Bacteria</taxon>
        <taxon>Pseudomonadati</taxon>
        <taxon>Bacteroidota</taxon>
        <taxon>Flavobacteriia</taxon>
        <taxon>Flavobacteriales</taxon>
        <taxon>Owenweeksiaceae</taxon>
        <taxon>Croceimicrobium</taxon>
    </lineage>
</organism>
<dbReference type="InterPro" id="IPR041698">
    <property type="entry name" value="Methyltransf_25"/>
</dbReference>
<dbReference type="RefSeq" id="WP_210760158.1">
    <property type="nucleotide sequence ID" value="NZ_CP060139.1"/>
</dbReference>
<evidence type="ECO:0000313" key="2">
    <source>
        <dbReference type="EMBL" id="QNR25632.1"/>
    </source>
</evidence>
<keyword evidence="3" id="KW-1185">Reference proteome</keyword>
<dbReference type="Proteomes" id="UP000516305">
    <property type="component" value="Chromosome"/>
</dbReference>
<dbReference type="Gene3D" id="3.40.50.150">
    <property type="entry name" value="Vaccinia Virus protein VP39"/>
    <property type="match status" value="1"/>
</dbReference>
<dbReference type="EMBL" id="CP060139">
    <property type="protein sequence ID" value="QNR25632.1"/>
    <property type="molecule type" value="Genomic_DNA"/>
</dbReference>
<dbReference type="KEGG" id="chyd:H4K34_07260"/>
<keyword evidence="2" id="KW-0808">Transferase</keyword>
<keyword evidence="2" id="KW-0489">Methyltransferase</keyword>